<accession>A0A7W1WS35</accession>
<organism evidence="1 2">
    <name type="scientific">Paenactinomyces guangxiensis</name>
    <dbReference type="NCBI Taxonomy" id="1490290"/>
    <lineage>
        <taxon>Bacteria</taxon>
        <taxon>Bacillati</taxon>
        <taxon>Bacillota</taxon>
        <taxon>Bacilli</taxon>
        <taxon>Bacillales</taxon>
        <taxon>Thermoactinomycetaceae</taxon>
        <taxon>Paenactinomyces</taxon>
    </lineage>
</organism>
<dbReference type="AlphaFoldDB" id="A0A7W1WS35"/>
<gene>
    <name evidence="1" type="ORF">H1191_11535</name>
</gene>
<name>A0A7W1WS35_9BACL</name>
<sequence length="119" mass="13580">MIDHNPKKNITITGGFKNNQGQINIGSDVTNISNTNTQLLLELKKLKILLEKTHDLPEDLKQECLQTIPLIEQEVKQPQPNQSQLEVWRQKLQKNQTLFSAWQTLASTVSMICDLMKPS</sequence>
<dbReference type="Proteomes" id="UP000535491">
    <property type="component" value="Unassembled WGS sequence"/>
</dbReference>
<protein>
    <submittedName>
        <fullName evidence="1">Uncharacterized protein</fullName>
    </submittedName>
</protein>
<reference evidence="1 2" key="1">
    <citation type="submission" date="2020-07" db="EMBL/GenBank/DDBJ databases">
        <authorList>
            <person name="Feng H."/>
        </authorList>
    </citation>
    <scope>NUCLEOTIDE SEQUENCE [LARGE SCALE GENOMIC DNA]</scope>
    <source>
        <strain evidence="2">s-10</strain>
    </source>
</reference>
<evidence type="ECO:0000313" key="1">
    <source>
        <dbReference type="EMBL" id="MBA4494939.1"/>
    </source>
</evidence>
<comment type="caution">
    <text evidence="1">The sequence shown here is derived from an EMBL/GenBank/DDBJ whole genome shotgun (WGS) entry which is preliminary data.</text>
</comment>
<dbReference type="RefSeq" id="WP_181752183.1">
    <property type="nucleotide sequence ID" value="NZ_JACEIQ010000011.1"/>
</dbReference>
<dbReference type="EMBL" id="JACEIQ010000011">
    <property type="protein sequence ID" value="MBA4494939.1"/>
    <property type="molecule type" value="Genomic_DNA"/>
</dbReference>
<keyword evidence="2" id="KW-1185">Reference proteome</keyword>
<evidence type="ECO:0000313" key="2">
    <source>
        <dbReference type="Proteomes" id="UP000535491"/>
    </source>
</evidence>
<proteinExistence type="predicted"/>